<dbReference type="Pfam" id="PF03407">
    <property type="entry name" value="Nucleotid_trans"/>
    <property type="match status" value="1"/>
</dbReference>
<feature type="domain" description="ABC transporter" evidence="8">
    <location>
        <begin position="868"/>
        <end position="1101"/>
    </location>
</feature>
<dbReference type="InterPro" id="IPR017871">
    <property type="entry name" value="ABC_transporter-like_CS"/>
</dbReference>
<dbReference type="CDD" id="cd03221">
    <property type="entry name" value="ABCF_EF-3"/>
    <property type="match status" value="2"/>
</dbReference>
<keyword evidence="5" id="KW-0802">TPR repeat</keyword>
<keyword evidence="4 9" id="KW-0067">ATP-binding</keyword>
<dbReference type="Pfam" id="PF14559">
    <property type="entry name" value="TPR_19"/>
    <property type="match status" value="1"/>
</dbReference>
<evidence type="ECO:0000313" key="9">
    <source>
        <dbReference type="EMBL" id="KOO23682.1"/>
    </source>
</evidence>
<dbReference type="Pfam" id="PF12848">
    <property type="entry name" value="ABC_tran_Xtn"/>
    <property type="match status" value="1"/>
</dbReference>
<dbReference type="SMART" id="SM00028">
    <property type="entry name" value="TPR"/>
    <property type="match status" value="2"/>
</dbReference>
<keyword evidence="2" id="KW-0677">Repeat</keyword>
<dbReference type="Gene3D" id="3.40.50.300">
    <property type="entry name" value="P-loop containing nucleotide triphosphate hydrolases"/>
    <property type="match status" value="2"/>
</dbReference>
<reference evidence="10" key="1">
    <citation type="journal article" date="2015" name="PLoS Genet.">
        <title>Genome Sequence and Transcriptome Analyses of Chrysochromulina tobin: Metabolic Tools for Enhanced Algal Fitness in the Prominent Order Prymnesiales (Haptophyceae).</title>
        <authorList>
            <person name="Hovde B.T."/>
            <person name="Deodato C.R."/>
            <person name="Hunsperger H.M."/>
            <person name="Ryken S.A."/>
            <person name="Yost W."/>
            <person name="Jha R.K."/>
            <person name="Patterson J."/>
            <person name="Monnat R.J. Jr."/>
            <person name="Barlow S.B."/>
            <person name="Starkenburg S.R."/>
            <person name="Cattolico R.A."/>
        </authorList>
    </citation>
    <scope>NUCLEOTIDE SEQUENCE</scope>
    <source>
        <strain evidence="10">CCMP291</strain>
    </source>
</reference>
<dbReference type="GO" id="GO:0016887">
    <property type="term" value="F:ATP hydrolysis activity"/>
    <property type="evidence" value="ECO:0007669"/>
    <property type="project" value="InterPro"/>
</dbReference>
<feature type="coiled-coil region" evidence="6">
    <location>
        <begin position="473"/>
        <end position="517"/>
    </location>
</feature>
<sequence length="1144" mass="123265">MRAARLAAVTEGTAKQAAEAEVASMHVLVFATRDSCVLLSCWLGWASHWLATDGAIEYYQLHLKMYQPSANVSVTGVFRSSRWMEVVRAKVSWVATTVSSLPTGATVMFTDTDVVPLRPLTALLPLPHNLTFMREPPGHGGRTGRHIVNTGLFAMHVSASTRKFMNHWAWLTRRYPKLMDQDIANWVLLAKPGQTYYHRHLDWGTWPRNLATGLLEDVNTNETAAFHAIFVSGIGPKLGRIAEGIVRGQARVPACAPHRTSELSSAQKLYKAGALDEAFACCRNALKLEGGADNVNVHLTIAAILTAQDKPEQAEKAFSKALSIDANNVAAYKGLAVLLEAFGEERREELLPVYQKLVKLDGGTSAAKTADTSSKPTKAVDWGKKLAAKESKDPTAAEKAEAAARRAAKQEAAAKATEEKAAATKAKAAARKTTKGASGVETAATADAEGDEGAEGETGGDEPEDGGGGGDTIAQQQAELAALRRKVAAGEKLSGKMKRVLKKLEEAEARWKAYEAASGAAGGDAEGGGGATDMSALGAQFTAETRAGGDVAIASRASVIGDGIEVPNFSIRADSIELLVDAKLSLRAGHRYGLVAPNGKGKTTLLKAIGSRALTGLPRSLDVLYVEQEVRAAAGESAIEALLRSDSKRSSLLAEELRLESQLVAVYDALEAHGSEACEARARSLLAGLGFDEAKQEAPTTTLSGGWRMRLALARALFLQPELLLLDEPTNHLDLDACIWLQEHLSHEKKSTMLIVSHDQQHFLNHVCTDVILIEQRKLHYFAGDYDDFTKRHDSFVAELRKKAMAEQKELQKLQQALSKGGAEAGSKSARKQMKERVEEIKAAPVERDYKVIFKIPTADRKLSPPLITMRGVGFSYPPRAGEAVGGTAPSRALFSSVDFELSMDSRVALVGPNGCGKSTFLNLLMGNLAPSSGEVDQANGRLRVGGYAQHLVEALPGGLSPVEHLHSLLGLKPDRGSPTYQEVRHELGTKGLPSFAHELKIKDLSGGQKARVVFASLSSMRPHVLLMDEPTNHLDIESIDALISAVNEFEGGVVLISHDRRLLQRTNCALWLCEGAGKGIRPLGSEFTFDKYESKILKQIEARQLAEEAKARARAEQRRKKKEAAARQVNSNQASQAASKKLK</sequence>
<name>A0A0M0JBE6_9EUKA</name>
<proteinExistence type="inferred from homology"/>
<dbReference type="AlphaFoldDB" id="A0A0M0JBE6"/>
<dbReference type="InterPro" id="IPR027417">
    <property type="entry name" value="P-loop_NTPase"/>
</dbReference>
<feature type="domain" description="ABC transporter" evidence="8">
    <location>
        <begin position="564"/>
        <end position="802"/>
    </location>
</feature>
<evidence type="ECO:0000256" key="4">
    <source>
        <dbReference type="ARBA" id="ARBA00022840"/>
    </source>
</evidence>
<dbReference type="EMBL" id="JWZX01003167">
    <property type="protein sequence ID" value="KOO23682.1"/>
    <property type="molecule type" value="Genomic_DNA"/>
</dbReference>
<dbReference type="InterPro" id="IPR032781">
    <property type="entry name" value="ABC_tran_Xtn"/>
</dbReference>
<keyword evidence="6" id="KW-0175">Coiled coil</keyword>
<dbReference type="Proteomes" id="UP000037460">
    <property type="component" value="Unassembled WGS sequence"/>
</dbReference>
<dbReference type="InterPro" id="IPR029044">
    <property type="entry name" value="Nucleotide-diphossugar_trans"/>
</dbReference>
<dbReference type="PROSITE" id="PS50005">
    <property type="entry name" value="TPR"/>
    <property type="match status" value="1"/>
</dbReference>
<keyword evidence="3" id="KW-0547">Nucleotide-binding</keyword>
<dbReference type="InterPro" id="IPR011990">
    <property type="entry name" value="TPR-like_helical_dom_sf"/>
</dbReference>
<evidence type="ECO:0000256" key="5">
    <source>
        <dbReference type="PROSITE-ProRule" id="PRU00339"/>
    </source>
</evidence>
<gene>
    <name evidence="9" type="ORF">Ctob_004079</name>
</gene>
<dbReference type="FunFam" id="3.40.50.300:FF:000011">
    <property type="entry name" value="Putative ABC transporter ATP-binding component"/>
    <property type="match status" value="1"/>
</dbReference>
<evidence type="ECO:0000313" key="10">
    <source>
        <dbReference type="Proteomes" id="UP000037460"/>
    </source>
</evidence>
<comment type="caution">
    <text evidence="9">The sequence shown here is derived from an EMBL/GenBank/DDBJ whole genome shotgun (WGS) entry which is preliminary data.</text>
</comment>
<dbReference type="InterPro" id="IPR005069">
    <property type="entry name" value="Nucl-diP-sugar_transferase"/>
</dbReference>
<dbReference type="PANTHER" id="PTHR19211:SF14">
    <property type="entry name" value="ATP-BINDING CASSETTE SUB-FAMILY F MEMBER 1"/>
    <property type="match status" value="1"/>
</dbReference>
<evidence type="ECO:0000256" key="6">
    <source>
        <dbReference type="SAM" id="Coils"/>
    </source>
</evidence>
<dbReference type="InterPro" id="IPR003439">
    <property type="entry name" value="ABC_transporter-like_ATP-bd"/>
</dbReference>
<organism evidence="9 10">
    <name type="scientific">Chrysochromulina tobinii</name>
    <dbReference type="NCBI Taxonomy" id="1460289"/>
    <lineage>
        <taxon>Eukaryota</taxon>
        <taxon>Haptista</taxon>
        <taxon>Haptophyta</taxon>
        <taxon>Prymnesiophyceae</taxon>
        <taxon>Prymnesiales</taxon>
        <taxon>Chrysochromulinaceae</taxon>
        <taxon>Chrysochromulina</taxon>
    </lineage>
</organism>
<dbReference type="SUPFAM" id="SSF52540">
    <property type="entry name" value="P-loop containing nucleoside triphosphate hydrolases"/>
    <property type="match status" value="2"/>
</dbReference>
<dbReference type="Gene3D" id="1.25.40.10">
    <property type="entry name" value="Tetratricopeptide repeat domain"/>
    <property type="match status" value="1"/>
</dbReference>
<dbReference type="PANTHER" id="PTHR19211">
    <property type="entry name" value="ATP-BINDING TRANSPORT PROTEIN-RELATED"/>
    <property type="match status" value="1"/>
</dbReference>
<feature type="region of interest" description="Disordered" evidence="7">
    <location>
        <begin position="365"/>
        <end position="472"/>
    </location>
</feature>
<dbReference type="InterPro" id="IPR050611">
    <property type="entry name" value="ABCF"/>
</dbReference>
<accession>A0A0M0JBE6</accession>
<dbReference type="Pfam" id="PF00005">
    <property type="entry name" value="ABC_tran"/>
    <property type="match status" value="2"/>
</dbReference>
<dbReference type="OrthoDB" id="2110130at2759"/>
<feature type="compositionally biased region" description="Polar residues" evidence="7">
    <location>
        <begin position="366"/>
        <end position="376"/>
    </location>
</feature>
<evidence type="ECO:0000256" key="3">
    <source>
        <dbReference type="ARBA" id="ARBA00022741"/>
    </source>
</evidence>
<dbReference type="SUPFAM" id="SSF53448">
    <property type="entry name" value="Nucleotide-diphospho-sugar transferases"/>
    <property type="match status" value="1"/>
</dbReference>
<feature type="repeat" description="TPR" evidence="5">
    <location>
        <begin position="295"/>
        <end position="328"/>
    </location>
</feature>
<protein>
    <submittedName>
        <fullName evidence="9">ATP-binding cassette sub-family f member 1-like protein</fullName>
    </submittedName>
</protein>
<evidence type="ECO:0000259" key="8">
    <source>
        <dbReference type="PROSITE" id="PS50893"/>
    </source>
</evidence>
<dbReference type="FunFam" id="3.40.50.300:FF:001197">
    <property type="entry name" value="Putative ATP-binding cassette family ATPase"/>
    <property type="match status" value="1"/>
</dbReference>
<feature type="compositionally biased region" description="Polar residues" evidence="7">
    <location>
        <begin position="1130"/>
        <end position="1144"/>
    </location>
</feature>
<evidence type="ECO:0000256" key="7">
    <source>
        <dbReference type="SAM" id="MobiDB-lite"/>
    </source>
</evidence>
<feature type="region of interest" description="Disordered" evidence="7">
    <location>
        <begin position="1112"/>
        <end position="1144"/>
    </location>
</feature>
<evidence type="ECO:0000256" key="2">
    <source>
        <dbReference type="ARBA" id="ARBA00022737"/>
    </source>
</evidence>
<dbReference type="GO" id="GO:0005524">
    <property type="term" value="F:ATP binding"/>
    <property type="evidence" value="ECO:0007669"/>
    <property type="project" value="UniProtKB-KW"/>
</dbReference>
<feature type="compositionally biased region" description="Acidic residues" evidence="7">
    <location>
        <begin position="448"/>
        <end position="465"/>
    </location>
</feature>
<keyword evidence="10" id="KW-1185">Reference proteome</keyword>
<dbReference type="InterPro" id="IPR003593">
    <property type="entry name" value="AAA+_ATPase"/>
</dbReference>
<dbReference type="SUPFAM" id="SSF48452">
    <property type="entry name" value="TPR-like"/>
    <property type="match status" value="1"/>
</dbReference>
<dbReference type="InterPro" id="IPR019734">
    <property type="entry name" value="TPR_rpt"/>
</dbReference>
<dbReference type="SMART" id="SM00382">
    <property type="entry name" value="AAA"/>
    <property type="match status" value="2"/>
</dbReference>
<evidence type="ECO:0000256" key="1">
    <source>
        <dbReference type="ARBA" id="ARBA00007033"/>
    </source>
</evidence>
<comment type="similarity">
    <text evidence="1">Belongs to the glycosyltransferase 77 family.</text>
</comment>
<dbReference type="PROSITE" id="PS50893">
    <property type="entry name" value="ABC_TRANSPORTER_2"/>
    <property type="match status" value="2"/>
</dbReference>
<dbReference type="PROSITE" id="PS00211">
    <property type="entry name" value="ABC_TRANSPORTER_1"/>
    <property type="match status" value="2"/>
</dbReference>
<feature type="compositionally biased region" description="Basic and acidic residues" evidence="7">
    <location>
        <begin position="381"/>
        <end position="404"/>
    </location>
</feature>